<evidence type="ECO:0000256" key="11">
    <source>
        <dbReference type="RuleBase" id="RU362125"/>
    </source>
</evidence>
<comment type="cofactor">
    <cofactor evidence="1 11">
        <name>FAD</name>
        <dbReference type="ChEBI" id="CHEBI:57692"/>
    </cofactor>
</comment>
<sequence length="381" mass="41917">MNTYRSPWMTEDLDALRDLARSFCAKEIAPHQARWRDQKHIDREVWTEAGAAGLLCLSIPEEYGGGGGTYAHEAVLLEEQGRVGDTAWGIAVHSVVVAHYLLAYGTEDQKRTWLPRMATGAAVGAIAMTEPGAGSDLQGIRTRAVRDGSEYVVDGAKTFITNATHADFVIVVARTDPAAGSRGISLVLVETDRAGFRRGRILDKIGQRGQDASELFFDGVRVPAANLLGGAEGRGFAQLMGQLPKERLTIAVTAAVAIETAFDLTVLYTKDRSAFGQRVFDFQHSRFTLAEAATEARIVRCFVDDCLLRLLRGELDGPTAAMAKWWTTERAMHIIDRCLQLHGGYGYMAEYPISHLWVDQRVQQIYGGTNQIMKEIISRSL</sequence>
<dbReference type="GO" id="GO:0033539">
    <property type="term" value="P:fatty acid beta-oxidation using acyl-CoA dehydrogenase"/>
    <property type="evidence" value="ECO:0007669"/>
    <property type="project" value="TreeGrafter"/>
</dbReference>
<proteinExistence type="inferred from homology"/>
<dbReference type="SUPFAM" id="SSF56645">
    <property type="entry name" value="Acyl-CoA dehydrogenase NM domain-like"/>
    <property type="match status" value="1"/>
</dbReference>
<dbReference type="InterPro" id="IPR009100">
    <property type="entry name" value="AcylCoA_DH/oxidase_NM_dom_sf"/>
</dbReference>
<dbReference type="GO" id="GO:0003995">
    <property type="term" value="F:acyl-CoA dehydrogenase activity"/>
    <property type="evidence" value="ECO:0007669"/>
    <property type="project" value="InterPro"/>
</dbReference>
<evidence type="ECO:0000313" key="16">
    <source>
        <dbReference type="Proteomes" id="UP000565715"/>
    </source>
</evidence>
<dbReference type="Gene3D" id="1.10.540.10">
    <property type="entry name" value="Acyl-CoA dehydrogenase/oxidase, N-terminal domain"/>
    <property type="match status" value="1"/>
</dbReference>
<reference evidence="15 16" key="1">
    <citation type="submission" date="2020-04" db="EMBL/GenBank/DDBJ databases">
        <title>MicrobeNet Type strains.</title>
        <authorList>
            <person name="Nicholson A.C."/>
        </authorList>
    </citation>
    <scope>NUCLEOTIDE SEQUENCE [LARGE SCALE GENOMIC DNA]</scope>
    <source>
        <strain evidence="15 16">DSM 45078</strain>
    </source>
</reference>
<feature type="domain" description="Acyl-CoA dehydrogenase/oxidase C-terminal" evidence="12">
    <location>
        <begin position="233"/>
        <end position="381"/>
    </location>
</feature>
<evidence type="ECO:0000256" key="8">
    <source>
        <dbReference type="ARBA" id="ARBA00040394"/>
    </source>
</evidence>
<dbReference type="PANTHER" id="PTHR48083">
    <property type="entry name" value="MEDIUM-CHAIN SPECIFIC ACYL-COA DEHYDROGENASE, MITOCHONDRIAL-RELATED"/>
    <property type="match status" value="1"/>
</dbReference>
<keyword evidence="6 11" id="KW-0560">Oxidoreductase</keyword>
<evidence type="ECO:0000256" key="10">
    <source>
        <dbReference type="ARBA" id="ARBA00052546"/>
    </source>
</evidence>
<comment type="caution">
    <text evidence="15">The sequence shown here is derived from an EMBL/GenBank/DDBJ whole genome shotgun (WGS) entry which is preliminary data.</text>
</comment>
<comment type="pathway">
    <text evidence="2">Siderophore biosynthesis; mycobactin biosynthesis.</text>
</comment>
<accession>A0A846XEU9</accession>
<dbReference type="PANTHER" id="PTHR48083:SF20">
    <property type="entry name" value="LONG-CHAIN SPECIFIC ACYL-COA DEHYDROGENASE, MITOCHONDRIAL"/>
    <property type="match status" value="1"/>
</dbReference>
<dbReference type="RefSeq" id="WP_068046587.1">
    <property type="nucleotide sequence ID" value="NZ_JAAXOO010000004.1"/>
</dbReference>
<dbReference type="GO" id="GO:0005737">
    <property type="term" value="C:cytoplasm"/>
    <property type="evidence" value="ECO:0007669"/>
    <property type="project" value="TreeGrafter"/>
</dbReference>
<dbReference type="InterPro" id="IPR050741">
    <property type="entry name" value="Acyl-CoA_dehydrogenase"/>
</dbReference>
<evidence type="ECO:0000259" key="13">
    <source>
        <dbReference type="Pfam" id="PF02770"/>
    </source>
</evidence>
<dbReference type="InterPro" id="IPR013786">
    <property type="entry name" value="AcylCoA_DH/ox_N"/>
</dbReference>
<feature type="domain" description="Acyl-CoA dehydrogenase/oxidase N-terminal" evidence="14">
    <location>
        <begin position="10"/>
        <end position="120"/>
    </location>
</feature>
<protein>
    <recommendedName>
        <fullName evidence="8">Acyl-[acyl-carrier-protein] dehydrogenase MbtN</fullName>
    </recommendedName>
    <alternativeName>
        <fullName evidence="9">Mycobactin synthase protein N</fullName>
    </alternativeName>
</protein>
<evidence type="ECO:0000313" key="15">
    <source>
        <dbReference type="EMBL" id="NKY34598.1"/>
    </source>
</evidence>
<dbReference type="SUPFAM" id="SSF47203">
    <property type="entry name" value="Acyl-CoA dehydrogenase C-terminal domain-like"/>
    <property type="match status" value="1"/>
</dbReference>
<dbReference type="Pfam" id="PF02771">
    <property type="entry name" value="Acyl-CoA_dh_N"/>
    <property type="match status" value="1"/>
</dbReference>
<dbReference type="InterPro" id="IPR006091">
    <property type="entry name" value="Acyl-CoA_Oxase/DH_mid-dom"/>
</dbReference>
<dbReference type="InterPro" id="IPR046373">
    <property type="entry name" value="Acyl-CoA_Oxase/DH_mid-dom_sf"/>
</dbReference>
<dbReference type="InterPro" id="IPR037069">
    <property type="entry name" value="AcylCoA_DH/ox_N_sf"/>
</dbReference>
<dbReference type="FunFam" id="2.40.110.10:FF:000002">
    <property type="entry name" value="Acyl-CoA dehydrogenase fadE12"/>
    <property type="match status" value="1"/>
</dbReference>
<dbReference type="PROSITE" id="PS00072">
    <property type="entry name" value="ACYL_COA_DH_1"/>
    <property type="match status" value="1"/>
</dbReference>
<evidence type="ECO:0000256" key="9">
    <source>
        <dbReference type="ARBA" id="ARBA00042660"/>
    </source>
</evidence>
<comment type="function">
    <text evidence="7">Catalyzes the dehydrogenation at the alpha-beta position of ACP-bound acyl chains. This results in the introduction of a double bond in the lipidic chain, which is further transferred to the epsilon-amino group of lysine residue in the mycobactin core by MbtK.</text>
</comment>
<keyword evidence="16" id="KW-1185">Reference proteome</keyword>
<feature type="domain" description="Acyl-CoA oxidase/dehydrogenase middle" evidence="13">
    <location>
        <begin position="125"/>
        <end position="220"/>
    </location>
</feature>
<keyword evidence="5 11" id="KW-0274">FAD</keyword>
<evidence type="ECO:0000256" key="7">
    <source>
        <dbReference type="ARBA" id="ARBA00037085"/>
    </source>
</evidence>
<dbReference type="Pfam" id="PF02770">
    <property type="entry name" value="Acyl-CoA_dh_M"/>
    <property type="match status" value="1"/>
</dbReference>
<evidence type="ECO:0000256" key="5">
    <source>
        <dbReference type="ARBA" id="ARBA00022827"/>
    </source>
</evidence>
<evidence type="ECO:0000256" key="3">
    <source>
        <dbReference type="ARBA" id="ARBA00009347"/>
    </source>
</evidence>
<evidence type="ECO:0000259" key="14">
    <source>
        <dbReference type="Pfam" id="PF02771"/>
    </source>
</evidence>
<dbReference type="FunFam" id="1.20.140.10:FF:000001">
    <property type="entry name" value="Acyl-CoA dehydrogenase"/>
    <property type="match status" value="1"/>
</dbReference>
<dbReference type="Gene3D" id="1.20.140.10">
    <property type="entry name" value="Butyryl-CoA Dehydrogenase, subunit A, domain 3"/>
    <property type="match status" value="1"/>
</dbReference>
<dbReference type="Proteomes" id="UP000565715">
    <property type="component" value="Unassembled WGS sequence"/>
</dbReference>
<dbReference type="AlphaFoldDB" id="A0A846XEU9"/>
<evidence type="ECO:0000256" key="4">
    <source>
        <dbReference type="ARBA" id="ARBA00022630"/>
    </source>
</evidence>
<keyword evidence="4 11" id="KW-0285">Flavoprotein</keyword>
<dbReference type="Gene3D" id="2.40.110.10">
    <property type="entry name" value="Butyryl-CoA Dehydrogenase, subunit A, domain 2"/>
    <property type="match status" value="1"/>
</dbReference>
<comment type="catalytic activity">
    <reaction evidence="10">
        <text>a 2,3-saturated acyl-CoA + A = a 2,3-dehydroacyl-CoA + AH2</text>
        <dbReference type="Rhea" id="RHEA:48608"/>
        <dbReference type="ChEBI" id="CHEBI:13193"/>
        <dbReference type="ChEBI" id="CHEBI:17499"/>
        <dbReference type="ChEBI" id="CHEBI:60015"/>
        <dbReference type="ChEBI" id="CHEBI:65111"/>
    </reaction>
</comment>
<evidence type="ECO:0000256" key="2">
    <source>
        <dbReference type="ARBA" id="ARBA00005102"/>
    </source>
</evidence>
<evidence type="ECO:0000256" key="1">
    <source>
        <dbReference type="ARBA" id="ARBA00001974"/>
    </source>
</evidence>
<dbReference type="InterPro" id="IPR036250">
    <property type="entry name" value="AcylCo_DH-like_C"/>
</dbReference>
<dbReference type="InterPro" id="IPR006089">
    <property type="entry name" value="Acyl-CoA_DH_CS"/>
</dbReference>
<comment type="similarity">
    <text evidence="3 11">Belongs to the acyl-CoA dehydrogenase family.</text>
</comment>
<evidence type="ECO:0000256" key="6">
    <source>
        <dbReference type="ARBA" id="ARBA00023002"/>
    </source>
</evidence>
<dbReference type="InterPro" id="IPR009075">
    <property type="entry name" value="AcylCo_DH/oxidase_C"/>
</dbReference>
<name>A0A846XEU9_9NOCA</name>
<organism evidence="15 16">
    <name type="scientific">Nocardia speluncae</name>
    <dbReference type="NCBI Taxonomy" id="419477"/>
    <lineage>
        <taxon>Bacteria</taxon>
        <taxon>Bacillati</taxon>
        <taxon>Actinomycetota</taxon>
        <taxon>Actinomycetes</taxon>
        <taxon>Mycobacteriales</taxon>
        <taxon>Nocardiaceae</taxon>
        <taxon>Nocardia</taxon>
    </lineage>
</organism>
<evidence type="ECO:0000259" key="12">
    <source>
        <dbReference type="Pfam" id="PF00441"/>
    </source>
</evidence>
<dbReference type="FunFam" id="1.10.540.10:FF:000026">
    <property type="entry name" value="Acyl-CoA dehydrogenase medium chain"/>
    <property type="match status" value="1"/>
</dbReference>
<dbReference type="GO" id="GO:0050660">
    <property type="term" value="F:flavin adenine dinucleotide binding"/>
    <property type="evidence" value="ECO:0007669"/>
    <property type="project" value="InterPro"/>
</dbReference>
<dbReference type="EMBL" id="JAAXOO010000004">
    <property type="protein sequence ID" value="NKY34598.1"/>
    <property type="molecule type" value="Genomic_DNA"/>
</dbReference>
<gene>
    <name evidence="15" type="ORF">HGA13_16165</name>
</gene>
<dbReference type="Pfam" id="PF00441">
    <property type="entry name" value="Acyl-CoA_dh_1"/>
    <property type="match status" value="1"/>
</dbReference>